<feature type="domain" description="N-acetyltransferase" evidence="1">
    <location>
        <begin position="182"/>
        <end position="328"/>
    </location>
</feature>
<dbReference type="OrthoDB" id="61870at2759"/>
<gene>
    <name evidence="2" type="ORF">LY89DRAFT_473415</name>
</gene>
<reference evidence="2 3" key="1">
    <citation type="submission" date="2015-10" db="EMBL/GenBank/DDBJ databases">
        <title>Full genome of DAOMC 229536 Phialocephala scopiformis, a fungal endophyte of spruce producing the potent anti-insectan compound rugulosin.</title>
        <authorList>
            <consortium name="DOE Joint Genome Institute"/>
            <person name="Walker A.K."/>
            <person name="Frasz S.L."/>
            <person name="Seifert K.A."/>
            <person name="Miller J.D."/>
            <person name="Mondo S.J."/>
            <person name="Labutti K."/>
            <person name="Lipzen A."/>
            <person name="Dockter R."/>
            <person name="Kennedy M."/>
            <person name="Grigoriev I.V."/>
            <person name="Spatafora J.W."/>
        </authorList>
    </citation>
    <scope>NUCLEOTIDE SEQUENCE [LARGE SCALE GENOMIC DNA]</scope>
    <source>
        <strain evidence="2 3">CBS 120377</strain>
    </source>
</reference>
<keyword evidence="3" id="KW-1185">Reference proteome</keyword>
<name>A0A194XIW8_MOLSC</name>
<evidence type="ECO:0000313" key="3">
    <source>
        <dbReference type="Proteomes" id="UP000070700"/>
    </source>
</evidence>
<dbReference type="STRING" id="149040.A0A194XIW8"/>
<dbReference type="EMBL" id="KQ947410">
    <property type="protein sequence ID" value="KUJ20185.1"/>
    <property type="molecule type" value="Genomic_DNA"/>
</dbReference>
<evidence type="ECO:0000259" key="1">
    <source>
        <dbReference type="PROSITE" id="PS51186"/>
    </source>
</evidence>
<dbReference type="Proteomes" id="UP000070700">
    <property type="component" value="Unassembled WGS sequence"/>
</dbReference>
<protein>
    <recommendedName>
        <fullName evidence="1">N-acetyltransferase domain-containing protein</fullName>
    </recommendedName>
</protein>
<organism evidence="2 3">
    <name type="scientific">Mollisia scopiformis</name>
    <name type="common">Conifer needle endophyte fungus</name>
    <name type="synonym">Phialocephala scopiformis</name>
    <dbReference type="NCBI Taxonomy" id="149040"/>
    <lineage>
        <taxon>Eukaryota</taxon>
        <taxon>Fungi</taxon>
        <taxon>Dikarya</taxon>
        <taxon>Ascomycota</taxon>
        <taxon>Pezizomycotina</taxon>
        <taxon>Leotiomycetes</taxon>
        <taxon>Helotiales</taxon>
        <taxon>Mollisiaceae</taxon>
        <taxon>Mollisia</taxon>
    </lineage>
</organism>
<sequence length="328" mass="36277">MDVPISTAGLDLSLNKEEGPIKYFSWPQHDALQSFLPTLHPYLPYSNPLYNRMKAPHNLPSRHCLFAATFSPGTTTIPKIFTILFADRSRHEESQIWTFNSLNSTTKPLTASQQESLTMHMNAAVRFLKESSIPEAPGWPFSPILKFACLHEHLTSTLVAIGNPSNAVPRQSHWNCWLVNTSTISPASEKALSEGYTITRVPDDQLDIVISTSSIPRQPSTYKLLPSVGVLDPNDKLIAWGYVGIDGSFATLYVLPDFRGRGISSIIGRELLSRLNNGDFSDMGYDGKSGWVHSDVYDGNAGSEAVMRGLGGFIAWKSSYVWIDSARL</sequence>
<accession>A0A194XIW8</accession>
<dbReference type="KEGG" id="psco:LY89DRAFT_473415"/>
<dbReference type="CDD" id="cd04301">
    <property type="entry name" value="NAT_SF"/>
    <property type="match status" value="1"/>
</dbReference>
<dbReference type="InterPro" id="IPR016181">
    <property type="entry name" value="Acyl_CoA_acyltransferase"/>
</dbReference>
<dbReference type="InterPro" id="IPR000182">
    <property type="entry name" value="GNAT_dom"/>
</dbReference>
<dbReference type="InterPro" id="IPR053225">
    <property type="entry name" value="Acyl-CoA_N-acyltransferase"/>
</dbReference>
<dbReference type="PANTHER" id="PTHR20958">
    <property type="entry name" value="GLYCINE N-ACYLTRANSFERASE-LIKE PROTEIN"/>
    <property type="match status" value="1"/>
</dbReference>
<dbReference type="SUPFAM" id="SSF55729">
    <property type="entry name" value="Acyl-CoA N-acyltransferases (Nat)"/>
    <property type="match status" value="1"/>
</dbReference>
<dbReference type="GeneID" id="28817510"/>
<proteinExistence type="predicted"/>
<dbReference type="RefSeq" id="XP_018074540.1">
    <property type="nucleotide sequence ID" value="XM_018207784.1"/>
</dbReference>
<evidence type="ECO:0000313" key="2">
    <source>
        <dbReference type="EMBL" id="KUJ20185.1"/>
    </source>
</evidence>
<dbReference type="PROSITE" id="PS51186">
    <property type="entry name" value="GNAT"/>
    <property type="match status" value="1"/>
</dbReference>
<dbReference type="AlphaFoldDB" id="A0A194XIW8"/>
<dbReference type="Gene3D" id="3.40.630.30">
    <property type="match status" value="1"/>
</dbReference>
<dbReference type="PANTHER" id="PTHR20958:SF6">
    <property type="entry name" value="GLYCINE N-ACYLTRANSFERASE-LIKE PROTEIN"/>
    <property type="match status" value="1"/>
</dbReference>
<dbReference type="GO" id="GO:0016747">
    <property type="term" value="F:acyltransferase activity, transferring groups other than amino-acyl groups"/>
    <property type="evidence" value="ECO:0007669"/>
    <property type="project" value="InterPro"/>
</dbReference>
<dbReference type="InParanoid" id="A0A194XIW8"/>